<reference evidence="2" key="1">
    <citation type="submission" date="2011-07" db="EMBL/GenBank/DDBJ databases">
        <authorList>
            <consortium name="Caenorhabditis brenneri Sequencing and Analysis Consortium"/>
            <person name="Wilson R.K."/>
        </authorList>
    </citation>
    <scope>NUCLEOTIDE SEQUENCE [LARGE SCALE GENOMIC DNA]</scope>
    <source>
        <strain evidence="2">PB2801</strain>
    </source>
</reference>
<dbReference type="OrthoDB" id="5910418at2759"/>
<gene>
    <name evidence="1" type="ORF">CAEBREN_16181</name>
</gene>
<dbReference type="InParanoid" id="G0N054"/>
<organism evidence="2">
    <name type="scientific">Caenorhabditis brenneri</name>
    <name type="common">Nematode worm</name>
    <dbReference type="NCBI Taxonomy" id="135651"/>
    <lineage>
        <taxon>Eukaryota</taxon>
        <taxon>Metazoa</taxon>
        <taxon>Ecdysozoa</taxon>
        <taxon>Nematoda</taxon>
        <taxon>Chromadorea</taxon>
        <taxon>Rhabditida</taxon>
        <taxon>Rhabditina</taxon>
        <taxon>Rhabditomorpha</taxon>
        <taxon>Rhabditoidea</taxon>
        <taxon>Rhabditidae</taxon>
        <taxon>Peloderinae</taxon>
        <taxon>Caenorhabditis</taxon>
    </lineage>
</organism>
<dbReference type="Proteomes" id="UP000008068">
    <property type="component" value="Unassembled WGS sequence"/>
</dbReference>
<accession>G0N054</accession>
<evidence type="ECO:0000313" key="2">
    <source>
        <dbReference type="Proteomes" id="UP000008068"/>
    </source>
</evidence>
<evidence type="ECO:0000313" key="1">
    <source>
        <dbReference type="EMBL" id="EGT48883.1"/>
    </source>
</evidence>
<dbReference type="HOGENOM" id="CLU_947406_0_0_1"/>
<dbReference type="EMBL" id="GL379824">
    <property type="protein sequence ID" value="EGT48883.1"/>
    <property type="molecule type" value="Genomic_DNA"/>
</dbReference>
<dbReference type="AlphaFoldDB" id="G0N054"/>
<name>G0N054_CAEBE</name>
<keyword evidence="2" id="KW-1185">Reference proteome</keyword>
<protein>
    <submittedName>
        <fullName evidence="1">Uncharacterized protein</fullName>
    </submittedName>
</protein>
<proteinExistence type="predicted"/>
<sequence>MCVDEGPPNCPKNRFECDDHMPINISITGEWRPVSSTDTCTYLQRRGGTPYQDVLFQLASHKFSFFNGKYCHSQLFKNEKLHETIGILGYQNDRSKNVTKTRIEKNRLVTSNYWKETDHHETEERFIKNGQLNIVNQGFGCTCIRVFDRVEVFDLTINDYKPIEQELPGLWKKYAHTGLREFVRCHRLDSNFQLLWETGYQSFKIIGNAVLMNHFVTEEPFISNSQEAFLRCPVVSDGIASVTCFEDNSLVTLEIEVKTDRVISRMVRFVLDGKLFVVKYKGGVSIVFVYEKIN</sequence>